<accession>A0A0C2G926</accession>
<name>A0A0C2G926_9BILA</name>
<evidence type="ECO:0000256" key="1">
    <source>
        <dbReference type="SAM" id="MobiDB-lite"/>
    </source>
</evidence>
<organism evidence="2 3">
    <name type="scientific">Ancylostoma duodenale</name>
    <dbReference type="NCBI Taxonomy" id="51022"/>
    <lineage>
        <taxon>Eukaryota</taxon>
        <taxon>Metazoa</taxon>
        <taxon>Ecdysozoa</taxon>
        <taxon>Nematoda</taxon>
        <taxon>Chromadorea</taxon>
        <taxon>Rhabditida</taxon>
        <taxon>Rhabditina</taxon>
        <taxon>Rhabditomorpha</taxon>
        <taxon>Strongyloidea</taxon>
        <taxon>Ancylostomatidae</taxon>
        <taxon>Ancylostomatinae</taxon>
        <taxon>Ancylostoma</taxon>
    </lineage>
</organism>
<proteinExistence type="predicted"/>
<feature type="region of interest" description="Disordered" evidence="1">
    <location>
        <begin position="38"/>
        <end position="73"/>
    </location>
</feature>
<reference evidence="2 3" key="1">
    <citation type="submission" date="2013-12" db="EMBL/GenBank/DDBJ databases">
        <title>Draft genome of the parsitic nematode Ancylostoma duodenale.</title>
        <authorList>
            <person name="Mitreva M."/>
        </authorList>
    </citation>
    <scope>NUCLEOTIDE SEQUENCE [LARGE SCALE GENOMIC DNA]</scope>
    <source>
        <strain evidence="2 3">Zhejiang</strain>
    </source>
</reference>
<feature type="compositionally biased region" description="Gly residues" evidence="1">
    <location>
        <begin position="46"/>
        <end position="55"/>
    </location>
</feature>
<sequence length="73" mass="8312">STAKQFMPNFLQSQTFVKHAAASMSSVAVIRDREMRGDRRRDFGGRGDFGGGGRDFGGRDFGRRRSRSPRRRF</sequence>
<dbReference type="Proteomes" id="UP000054047">
    <property type="component" value="Unassembled WGS sequence"/>
</dbReference>
<keyword evidence="3" id="KW-1185">Reference proteome</keyword>
<dbReference type="EMBL" id="KN734375">
    <property type="protein sequence ID" value="KIH57450.1"/>
    <property type="molecule type" value="Genomic_DNA"/>
</dbReference>
<evidence type="ECO:0000313" key="2">
    <source>
        <dbReference type="EMBL" id="KIH57450.1"/>
    </source>
</evidence>
<dbReference type="AlphaFoldDB" id="A0A0C2G926"/>
<gene>
    <name evidence="2" type="ORF">ANCDUO_12358</name>
</gene>
<feature type="non-terminal residue" evidence="2">
    <location>
        <position position="1"/>
    </location>
</feature>
<evidence type="ECO:0000313" key="3">
    <source>
        <dbReference type="Proteomes" id="UP000054047"/>
    </source>
</evidence>
<feature type="compositionally biased region" description="Basic residues" evidence="1">
    <location>
        <begin position="64"/>
        <end position="73"/>
    </location>
</feature>
<protein>
    <submittedName>
        <fullName evidence="2">Uncharacterized protein</fullName>
    </submittedName>
</protein>